<evidence type="ECO:0000256" key="2">
    <source>
        <dbReference type="SAM" id="Phobius"/>
    </source>
</evidence>
<organism evidence="3 4">
    <name type="scientific">Candidatus Collierbacteria bacterium RIFOXYA2_FULL_46_10</name>
    <dbReference type="NCBI Taxonomy" id="1817726"/>
    <lineage>
        <taxon>Bacteria</taxon>
        <taxon>Candidatus Collieribacteriota</taxon>
    </lineage>
</organism>
<accession>A0A1F5F371</accession>
<dbReference type="InterPro" id="IPR025101">
    <property type="entry name" value="DUF4012"/>
</dbReference>
<gene>
    <name evidence="3" type="ORF">A2228_03065</name>
</gene>
<dbReference type="Pfam" id="PF13196">
    <property type="entry name" value="DUF4012"/>
    <property type="match status" value="1"/>
</dbReference>
<protein>
    <recommendedName>
        <fullName evidence="5">DUF4012 domain-containing protein</fullName>
    </recommendedName>
</protein>
<evidence type="ECO:0000313" key="3">
    <source>
        <dbReference type="EMBL" id="OGD74121.1"/>
    </source>
</evidence>
<comment type="caution">
    <text evidence="3">The sequence shown here is derived from an EMBL/GenBank/DDBJ whole genome shotgun (WGS) entry which is preliminary data.</text>
</comment>
<feature type="transmembrane region" description="Helical" evidence="2">
    <location>
        <begin position="296"/>
        <end position="321"/>
    </location>
</feature>
<keyword evidence="2" id="KW-1133">Transmembrane helix</keyword>
<feature type="compositionally biased region" description="Pro residues" evidence="1">
    <location>
        <begin position="244"/>
        <end position="260"/>
    </location>
</feature>
<dbReference type="AlphaFoldDB" id="A0A1F5F371"/>
<sequence>MPNPVYSVETRSSGCLLVAHPSPLVDAVAKILTQHSLSPLVISPHPGHNSAELKTYLSTYDLDYLLIFSPPSASFFAQLPGEGSYTTLSLNHAVSSAPRQLVLGEYLSPGNCPTLDDFLQEALEQGSITLPEGGLLDYGLLTITSLAQAICQSLLAPRFPSSELILTNPSPTSLLSLAQSLLPLLPRPAKIIFAEKNLSLPTHDYPSLIKTYSTLNLALEPDISSALSSYVKQFTHAKPASSPSIPPQPSASLPPSPVLPKPITPRPTLSNLEFVPVAASLIPRARRLSLPSHRKIILRGIIIALALYLGTFAFTLTMVGLHLRTISSSFASGSLPSLTVSPLVSASATYLEANLVTLGLLPPFSQISSYQDLLTLTSAYTHSLTVLKSASTLTDSATSLANYILGSDNGDPVALISSTRLQSETLYQQLALLDGMLPPDPPPLLTSRQESYQSLKSGLFTAKKALLTTKAALASLPELIALGKRAKYLVLFQNNMELRATGGFIGSFAILSFENGRLYDFPIYDVYQADGQLKGHVEPPLPIKNILGEANWYLRDSNFDPDFPTSARRAEWFLNKTLNQEVAGTIGLTLDAMRSLLQLTGPLKLADYQETIGEGNVYERAQYHAEVNFFPGSTAKKEFLSSVGDAIFTALREPARVNSLQLLSTLSILLESKNLQLSLSLPELDRVWQTLNWNGAIQPASCPSDVSCVSDYAFLVDSNFGVNKSNYYLSRQLFLDIEITKEQTINHTFRAVYQNTATSTAWPAGIYKNYLRLYLPKGAQIYTVTLGDKTYTSKDYTVTQEHGKLVLGLLAAIPVNSSLTFTATYTTPGHPESNSLYTWYWQKQAGTPVTEPLAVTLNYPLYLKPTTLSPAPASNEAQQLQFNLFNDSDHRLSIKF</sequence>
<keyword evidence="2" id="KW-0472">Membrane</keyword>
<name>A0A1F5F371_9BACT</name>
<reference evidence="3 4" key="1">
    <citation type="journal article" date="2016" name="Nat. Commun.">
        <title>Thousands of microbial genomes shed light on interconnected biogeochemical processes in an aquifer system.</title>
        <authorList>
            <person name="Anantharaman K."/>
            <person name="Brown C.T."/>
            <person name="Hug L.A."/>
            <person name="Sharon I."/>
            <person name="Castelle C.J."/>
            <person name="Probst A.J."/>
            <person name="Thomas B.C."/>
            <person name="Singh A."/>
            <person name="Wilkins M.J."/>
            <person name="Karaoz U."/>
            <person name="Brodie E.L."/>
            <person name="Williams K.H."/>
            <person name="Hubbard S.S."/>
            <person name="Banfield J.F."/>
        </authorList>
    </citation>
    <scope>NUCLEOTIDE SEQUENCE [LARGE SCALE GENOMIC DNA]</scope>
</reference>
<evidence type="ECO:0000313" key="4">
    <source>
        <dbReference type="Proteomes" id="UP000176191"/>
    </source>
</evidence>
<dbReference type="EMBL" id="MFAK01000040">
    <property type="protein sequence ID" value="OGD74121.1"/>
    <property type="molecule type" value="Genomic_DNA"/>
</dbReference>
<keyword evidence="2" id="KW-0812">Transmembrane</keyword>
<feature type="region of interest" description="Disordered" evidence="1">
    <location>
        <begin position="239"/>
        <end position="260"/>
    </location>
</feature>
<dbReference type="Proteomes" id="UP000176191">
    <property type="component" value="Unassembled WGS sequence"/>
</dbReference>
<evidence type="ECO:0008006" key="5">
    <source>
        <dbReference type="Google" id="ProtNLM"/>
    </source>
</evidence>
<evidence type="ECO:0000256" key="1">
    <source>
        <dbReference type="SAM" id="MobiDB-lite"/>
    </source>
</evidence>
<proteinExistence type="predicted"/>